<dbReference type="Pfam" id="PF13377">
    <property type="entry name" value="Peripla_BP_3"/>
    <property type="match status" value="1"/>
</dbReference>
<dbReference type="PANTHER" id="PTHR30146">
    <property type="entry name" value="LACI-RELATED TRANSCRIPTIONAL REPRESSOR"/>
    <property type="match status" value="1"/>
</dbReference>
<dbReference type="SUPFAM" id="SSF53822">
    <property type="entry name" value="Periplasmic binding protein-like I"/>
    <property type="match status" value="1"/>
</dbReference>
<evidence type="ECO:0000256" key="2">
    <source>
        <dbReference type="ARBA" id="ARBA00023125"/>
    </source>
</evidence>
<organism evidence="5 6">
    <name type="scientific">Ruthenibacterium lactatiformans</name>
    <dbReference type="NCBI Taxonomy" id="1550024"/>
    <lineage>
        <taxon>Bacteria</taxon>
        <taxon>Bacillati</taxon>
        <taxon>Bacillota</taxon>
        <taxon>Clostridia</taxon>
        <taxon>Eubacteriales</taxon>
        <taxon>Oscillospiraceae</taxon>
        <taxon>Ruthenibacterium</taxon>
    </lineage>
</organism>
<proteinExistence type="predicted"/>
<dbReference type="Gene3D" id="3.40.50.2300">
    <property type="match status" value="2"/>
</dbReference>
<accession>A0A0D8IXI9</accession>
<keyword evidence="2" id="KW-0238">DNA-binding</keyword>
<dbReference type="InterPro" id="IPR010982">
    <property type="entry name" value="Lambda_DNA-bd_dom_sf"/>
</dbReference>
<comment type="caution">
    <text evidence="5">The sequence shown here is derived from an EMBL/GenBank/DDBJ whole genome shotgun (WGS) entry which is preliminary data.</text>
</comment>
<dbReference type="Gene3D" id="1.10.260.40">
    <property type="entry name" value="lambda repressor-like DNA-binding domains"/>
    <property type="match status" value="1"/>
</dbReference>
<dbReference type="PROSITE" id="PS50932">
    <property type="entry name" value="HTH_LACI_2"/>
    <property type="match status" value="1"/>
</dbReference>
<dbReference type="RefSeq" id="WP_050005757.1">
    <property type="nucleotide sequence ID" value="NZ_CATXDA010000014.1"/>
</dbReference>
<reference evidence="5" key="1">
    <citation type="submission" date="2015-02" db="EMBL/GenBank/DDBJ databases">
        <title>A novel member of the family Ruminococcaceae isolated from human feces.</title>
        <authorList>
            <person name="Shkoporov A.N."/>
            <person name="Chaplin A.V."/>
            <person name="Motuzova O.V."/>
            <person name="Kafarskaia L.I."/>
            <person name="Khokhlova E.V."/>
            <person name="Efimov B.A."/>
        </authorList>
    </citation>
    <scope>NUCLEOTIDE SEQUENCE [LARGE SCALE GENOMIC DNA]</scope>
    <source>
        <strain evidence="5">585-1</strain>
    </source>
</reference>
<dbReference type="SMART" id="SM00354">
    <property type="entry name" value="HTH_LACI"/>
    <property type="match status" value="1"/>
</dbReference>
<dbReference type="PANTHER" id="PTHR30146:SF109">
    <property type="entry name" value="HTH-TYPE TRANSCRIPTIONAL REGULATOR GALS"/>
    <property type="match status" value="1"/>
</dbReference>
<dbReference type="GeneID" id="42857416"/>
<evidence type="ECO:0000259" key="4">
    <source>
        <dbReference type="PROSITE" id="PS50932"/>
    </source>
</evidence>
<dbReference type="InterPro" id="IPR046335">
    <property type="entry name" value="LacI/GalR-like_sensor"/>
</dbReference>
<evidence type="ECO:0000256" key="3">
    <source>
        <dbReference type="ARBA" id="ARBA00023163"/>
    </source>
</evidence>
<dbReference type="SUPFAM" id="SSF47413">
    <property type="entry name" value="lambda repressor-like DNA-binding domains"/>
    <property type="match status" value="1"/>
</dbReference>
<evidence type="ECO:0000313" key="5">
    <source>
        <dbReference type="EMBL" id="KJF39435.1"/>
    </source>
</evidence>
<dbReference type="CDD" id="cd01392">
    <property type="entry name" value="HTH_LacI"/>
    <property type="match status" value="1"/>
</dbReference>
<keyword evidence="1" id="KW-0805">Transcription regulation</keyword>
<feature type="domain" description="HTH lacI-type" evidence="4">
    <location>
        <begin position="4"/>
        <end position="59"/>
    </location>
</feature>
<sequence length="348" mass="37972">MEHVTLKHVAKVSGFSVTTVSRVLGGTDYPISAEARDAITKAAKDLGYIPNMLARGLKTSVSKEVAVIMPSITNPFYTSMTMGIEGELSAKGYNMLVYLTSGSDAKDCEMIGSLRGKMIAGVIVAADCITEALVDTLRMLKKSNIPFVVTDYDPNLAEPTVGVFFDYRRGGQMAARYLLQQGHCYIAFATRTLDKLSRRSRKDGFCETMAAAGASFTEEDVFVSSVKDEFKAGVELAQQVLHTGKMYTAISANNDAVALGILSELAKCGLKVPEDISVIGFDDCVFSRMSIPLLTTVQVPAEEMGKMAAQFMLNELEIKKTQYSIYLEPKIVERQSVRKIETRGETVV</sequence>
<dbReference type="InterPro" id="IPR000843">
    <property type="entry name" value="HTH_LacI"/>
</dbReference>
<evidence type="ECO:0000256" key="1">
    <source>
        <dbReference type="ARBA" id="ARBA00023015"/>
    </source>
</evidence>
<dbReference type="GO" id="GO:0003700">
    <property type="term" value="F:DNA-binding transcription factor activity"/>
    <property type="evidence" value="ECO:0007669"/>
    <property type="project" value="TreeGrafter"/>
</dbReference>
<evidence type="ECO:0000313" key="6">
    <source>
        <dbReference type="Proteomes" id="UP000032483"/>
    </source>
</evidence>
<dbReference type="Pfam" id="PF00356">
    <property type="entry name" value="LacI"/>
    <property type="match status" value="1"/>
</dbReference>
<protein>
    <recommendedName>
        <fullName evidence="4">HTH lacI-type domain-containing protein</fullName>
    </recommendedName>
</protein>
<dbReference type="AlphaFoldDB" id="A0A0D8IXI9"/>
<dbReference type="Proteomes" id="UP000032483">
    <property type="component" value="Unassembled WGS sequence"/>
</dbReference>
<dbReference type="InterPro" id="IPR028082">
    <property type="entry name" value="Peripla_BP_I"/>
</dbReference>
<keyword evidence="6" id="KW-1185">Reference proteome</keyword>
<keyword evidence="3" id="KW-0804">Transcription</keyword>
<dbReference type="EMBL" id="JXXK01000018">
    <property type="protein sequence ID" value="KJF39435.1"/>
    <property type="molecule type" value="Genomic_DNA"/>
</dbReference>
<gene>
    <name evidence="5" type="ORF">TQ39_12620</name>
</gene>
<name>A0A0D8IXI9_9FIRM</name>
<dbReference type="CDD" id="cd06267">
    <property type="entry name" value="PBP1_LacI_sugar_binding-like"/>
    <property type="match status" value="1"/>
</dbReference>
<dbReference type="GO" id="GO:0000976">
    <property type="term" value="F:transcription cis-regulatory region binding"/>
    <property type="evidence" value="ECO:0007669"/>
    <property type="project" value="TreeGrafter"/>
</dbReference>